<dbReference type="PANTHER" id="PTHR34047:SF7">
    <property type="entry name" value="RNA-DIRECTED DNA POLYMERASE"/>
    <property type="match status" value="1"/>
</dbReference>
<dbReference type="EMBL" id="FRFG01000024">
    <property type="protein sequence ID" value="SHO56340.1"/>
    <property type="molecule type" value="Genomic_DNA"/>
</dbReference>
<dbReference type="OrthoDB" id="7055795at2"/>
<reference evidence="12" key="1">
    <citation type="submission" date="2016-12" db="EMBL/GenBank/DDBJ databases">
        <authorList>
            <person name="Rodrigo-Torres L."/>
            <person name="Arahal R.D."/>
            <person name="Lucena T."/>
        </authorList>
    </citation>
    <scope>NUCLEOTIDE SEQUENCE [LARGE SCALE GENOMIC DNA]</scope>
</reference>
<accession>A0A1M7YUJ5</accession>
<dbReference type="PRINTS" id="PR00866">
    <property type="entry name" value="RNADNAPOLMS"/>
</dbReference>
<comment type="similarity">
    <text evidence="8">Belongs to the bacterial reverse transcriptase family.</text>
</comment>
<evidence type="ECO:0000256" key="4">
    <source>
        <dbReference type="ARBA" id="ARBA00022723"/>
    </source>
</evidence>
<dbReference type="InterPro" id="IPR051083">
    <property type="entry name" value="GrpII_Intron_Splice-Mob/Def"/>
</dbReference>
<evidence type="ECO:0000256" key="5">
    <source>
        <dbReference type="ARBA" id="ARBA00022842"/>
    </source>
</evidence>
<dbReference type="GO" id="GO:0003723">
    <property type="term" value="F:RNA binding"/>
    <property type="evidence" value="ECO:0007669"/>
    <property type="project" value="InterPro"/>
</dbReference>
<protein>
    <recommendedName>
        <fullName evidence="1">RNA-directed DNA polymerase</fullName>
        <ecNumber evidence="1">2.7.7.49</ecNumber>
    </recommendedName>
</protein>
<evidence type="ECO:0000256" key="6">
    <source>
        <dbReference type="ARBA" id="ARBA00022918"/>
    </source>
</evidence>
<dbReference type="Pfam" id="PF00078">
    <property type="entry name" value="RVT_1"/>
    <property type="match status" value="1"/>
</dbReference>
<feature type="domain" description="Reverse transcriptase" evidence="10">
    <location>
        <begin position="1"/>
        <end position="264"/>
    </location>
</feature>
<dbReference type="InterPro" id="IPR000477">
    <property type="entry name" value="RT_dom"/>
</dbReference>
<keyword evidence="2" id="KW-0808">Transferase</keyword>
<keyword evidence="6 11" id="KW-0695">RNA-directed DNA polymerase</keyword>
<dbReference type="RefSeq" id="WP_073582219.1">
    <property type="nucleotide sequence ID" value="NZ_AP024898.1"/>
</dbReference>
<proteinExistence type="inferred from homology"/>
<dbReference type="Proteomes" id="UP000184600">
    <property type="component" value="Unassembled WGS sequence"/>
</dbReference>
<keyword evidence="4" id="KW-0479">Metal-binding</keyword>
<organism evidence="11 12">
    <name type="scientific">Vibrio quintilis</name>
    <dbReference type="NCBI Taxonomy" id="1117707"/>
    <lineage>
        <taxon>Bacteria</taxon>
        <taxon>Pseudomonadati</taxon>
        <taxon>Pseudomonadota</taxon>
        <taxon>Gammaproteobacteria</taxon>
        <taxon>Vibrionales</taxon>
        <taxon>Vibrionaceae</taxon>
        <taxon>Vibrio</taxon>
    </lineage>
</organism>
<evidence type="ECO:0000256" key="7">
    <source>
        <dbReference type="ARBA" id="ARBA00023118"/>
    </source>
</evidence>
<sequence>MNKTLKEWKSFFEDRGIELELIKEYLEYIDRLETNDCPVIFEVEHLSKLIGINYEDLNKMIFGEKSFYRTFYIKKRSGNKREISAPYPSLALCQLWIKENILSLDKSHFCSHSYTKKRSILSNAKIHINSNSILKLDIRDFFPSIKINWVINYFSSLGYSENVAFALASLCCLNDTLPQGGRTSPDLSNLLLKSLDKRLYRLAKKFSFKYTRYADDITFSGDDIPAIFINYVSDILVNYGFVLNNNKIRLIKGDKQKIITGLDVSGEKVRLPRKMRRDLKKQVYYIKNYGLLSHVSKQKIKDPNYIQSLLGKLAFWMYVEKSNKEVKGMYEFIKSLNRDN</sequence>
<dbReference type="GO" id="GO:0051607">
    <property type="term" value="P:defense response to virus"/>
    <property type="evidence" value="ECO:0007669"/>
    <property type="project" value="UniProtKB-KW"/>
</dbReference>
<dbReference type="GO" id="GO:0003964">
    <property type="term" value="F:RNA-directed DNA polymerase activity"/>
    <property type="evidence" value="ECO:0007669"/>
    <property type="project" value="UniProtKB-KW"/>
</dbReference>
<evidence type="ECO:0000256" key="9">
    <source>
        <dbReference type="ARBA" id="ARBA00048173"/>
    </source>
</evidence>
<evidence type="ECO:0000313" key="11">
    <source>
        <dbReference type="EMBL" id="SHO56340.1"/>
    </source>
</evidence>
<keyword evidence="7" id="KW-0051">Antiviral defense</keyword>
<keyword evidence="12" id="KW-1185">Reference proteome</keyword>
<dbReference type="SUPFAM" id="SSF56672">
    <property type="entry name" value="DNA/RNA polymerases"/>
    <property type="match status" value="1"/>
</dbReference>
<evidence type="ECO:0000256" key="3">
    <source>
        <dbReference type="ARBA" id="ARBA00022695"/>
    </source>
</evidence>
<dbReference type="AlphaFoldDB" id="A0A1M7YUJ5"/>
<dbReference type="InterPro" id="IPR043502">
    <property type="entry name" value="DNA/RNA_pol_sf"/>
</dbReference>
<dbReference type="InterPro" id="IPR000123">
    <property type="entry name" value="Reverse_transcriptase_msDNA"/>
</dbReference>
<dbReference type="GO" id="GO:0046872">
    <property type="term" value="F:metal ion binding"/>
    <property type="evidence" value="ECO:0007669"/>
    <property type="project" value="UniProtKB-KW"/>
</dbReference>
<evidence type="ECO:0000259" key="10">
    <source>
        <dbReference type="PROSITE" id="PS50878"/>
    </source>
</evidence>
<dbReference type="EC" id="2.7.7.49" evidence="1"/>
<name>A0A1M7YUJ5_9VIBR</name>
<gene>
    <name evidence="11" type="ORF">VQ7734_02109</name>
</gene>
<dbReference type="PROSITE" id="PS50878">
    <property type="entry name" value="RT_POL"/>
    <property type="match status" value="1"/>
</dbReference>
<evidence type="ECO:0000256" key="2">
    <source>
        <dbReference type="ARBA" id="ARBA00022679"/>
    </source>
</evidence>
<dbReference type="STRING" id="1117707.VQ7734_02109"/>
<keyword evidence="5" id="KW-0460">Magnesium</keyword>
<evidence type="ECO:0000256" key="8">
    <source>
        <dbReference type="ARBA" id="ARBA00034120"/>
    </source>
</evidence>
<comment type="catalytic activity">
    <reaction evidence="9">
        <text>DNA(n) + a 2'-deoxyribonucleoside 5'-triphosphate = DNA(n+1) + diphosphate</text>
        <dbReference type="Rhea" id="RHEA:22508"/>
        <dbReference type="Rhea" id="RHEA-COMP:17339"/>
        <dbReference type="Rhea" id="RHEA-COMP:17340"/>
        <dbReference type="ChEBI" id="CHEBI:33019"/>
        <dbReference type="ChEBI" id="CHEBI:61560"/>
        <dbReference type="ChEBI" id="CHEBI:173112"/>
        <dbReference type="EC" id="2.7.7.49"/>
    </reaction>
</comment>
<dbReference type="CDD" id="cd03487">
    <property type="entry name" value="RT_Bac_retron_II"/>
    <property type="match status" value="1"/>
</dbReference>
<keyword evidence="3" id="KW-0548">Nucleotidyltransferase</keyword>
<dbReference type="PANTHER" id="PTHR34047">
    <property type="entry name" value="NUCLEAR INTRON MATURASE 1, MITOCHONDRIAL-RELATED"/>
    <property type="match status" value="1"/>
</dbReference>
<evidence type="ECO:0000256" key="1">
    <source>
        <dbReference type="ARBA" id="ARBA00012493"/>
    </source>
</evidence>
<evidence type="ECO:0000313" key="12">
    <source>
        <dbReference type="Proteomes" id="UP000184600"/>
    </source>
</evidence>